<accession>A0A6L5B7I6</accession>
<keyword evidence="3" id="KW-1185">Reference proteome</keyword>
<dbReference type="PANTHER" id="PTHR33625">
    <property type="entry name" value="OS08G0179900 PROTEIN"/>
    <property type="match status" value="1"/>
</dbReference>
<proteinExistence type="predicted"/>
<sequence>MGSGNKGKPAAMIDQDTVFATVPSRTEVEKAISELQSFLDGDAGSSPPSSEHNRLIQMLNNDEITQSSVYRRVKEAYHLMRTDSKVWNVLMSISSDKAVWNAVLSNRAVRDLRGFLKQARISDEELDWAATTLRWLLKITKSIFAEIMEKLGLLIGETVQKVKVGNLSSKVVKNFDGRLEMLFLLSVVILIIVVVTRSQEETPEK</sequence>
<gene>
    <name evidence="2" type="ORF">AG4045_021227</name>
</gene>
<dbReference type="EMBL" id="WRXP01004091">
    <property type="protein sequence ID" value="KAF1001498.1"/>
    <property type="molecule type" value="Genomic_DNA"/>
</dbReference>
<keyword evidence="1" id="KW-0472">Membrane</keyword>
<evidence type="ECO:0000256" key="1">
    <source>
        <dbReference type="SAM" id="Phobius"/>
    </source>
</evidence>
<protein>
    <submittedName>
        <fullName evidence="2">Uncharacterized protein</fullName>
    </submittedName>
</protein>
<keyword evidence="1" id="KW-1133">Transmembrane helix</keyword>
<comment type="caution">
    <text evidence="2">The sequence shown here is derived from an EMBL/GenBank/DDBJ whole genome shotgun (WGS) entry which is preliminary data.</text>
</comment>
<feature type="transmembrane region" description="Helical" evidence="1">
    <location>
        <begin position="179"/>
        <end position="196"/>
    </location>
</feature>
<name>A0A6L5B7I6_APIGR</name>
<dbReference type="PANTHER" id="PTHR33625:SF2">
    <property type="entry name" value="POST-SET DOMAIN-CONTAINING PROTEIN"/>
    <property type="match status" value="1"/>
</dbReference>
<evidence type="ECO:0000313" key="2">
    <source>
        <dbReference type="EMBL" id="KAF1001498.1"/>
    </source>
</evidence>
<dbReference type="Proteomes" id="UP000593563">
    <property type="component" value="Unassembled WGS sequence"/>
</dbReference>
<reference evidence="2" key="1">
    <citation type="submission" date="2020-01" db="EMBL/GenBank/DDBJ databases">
        <title>The Celery Genome Sequence Reveals Sequential Paleo-tetraploidization, Resistance Gene Elimination, Karyotype Evolution, and Functional Innovation in Apiales.</title>
        <authorList>
            <person name="Song X."/>
        </authorList>
    </citation>
    <scope>NUCLEOTIDE SEQUENCE</scope>
    <source>
        <tissue evidence="2">Leaf</tissue>
    </source>
</reference>
<organism evidence="2 3">
    <name type="scientific">Apium graveolens</name>
    <name type="common">Celery</name>
    <dbReference type="NCBI Taxonomy" id="4045"/>
    <lineage>
        <taxon>Eukaryota</taxon>
        <taxon>Viridiplantae</taxon>
        <taxon>Streptophyta</taxon>
        <taxon>Embryophyta</taxon>
        <taxon>Tracheophyta</taxon>
        <taxon>Spermatophyta</taxon>
        <taxon>Magnoliopsida</taxon>
        <taxon>eudicotyledons</taxon>
        <taxon>Gunneridae</taxon>
        <taxon>Pentapetalae</taxon>
        <taxon>asterids</taxon>
        <taxon>campanulids</taxon>
        <taxon>Apiales</taxon>
        <taxon>Apiaceae</taxon>
        <taxon>Apioideae</taxon>
        <taxon>apioid superclade</taxon>
        <taxon>Apieae</taxon>
        <taxon>Apium</taxon>
    </lineage>
</organism>
<evidence type="ECO:0000313" key="3">
    <source>
        <dbReference type="Proteomes" id="UP000593563"/>
    </source>
</evidence>
<dbReference type="AlphaFoldDB" id="A0A6L5B7I6"/>
<keyword evidence="1" id="KW-0812">Transmembrane</keyword>